<accession>A0A8H5JY39</accession>
<gene>
    <name evidence="1" type="ORF">FPANT_14203</name>
</gene>
<evidence type="ECO:0000313" key="2">
    <source>
        <dbReference type="Proteomes" id="UP000544095"/>
    </source>
</evidence>
<reference evidence="1 2" key="1">
    <citation type="submission" date="2020-05" db="EMBL/GenBank/DDBJ databases">
        <title>Identification and distribution of gene clusters putatively required for synthesis of sphingolipid metabolism inhibitors in phylogenetically diverse species of the filamentous fungus Fusarium.</title>
        <authorList>
            <person name="Kim H.-S."/>
            <person name="Busman M."/>
            <person name="Brown D.W."/>
            <person name="Divon H."/>
            <person name="Uhlig S."/>
            <person name="Proctor R.H."/>
        </authorList>
    </citation>
    <scope>NUCLEOTIDE SEQUENCE [LARGE SCALE GENOMIC DNA]</scope>
    <source>
        <strain evidence="1 2">NRRL 25211</strain>
    </source>
</reference>
<dbReference type="Pfam" id="PF01344">
    <property type="entry name" value="Kelch_1"/>
    <property type="match status" value="1"/>
</dbReference>
<dbReference type="EMBL" id="JAAOAR010001566">
    <property type="protein sequence ID" value="KAF5563817.1"/>
    <property type="molecule type" value="Genomic_DNA"/>
</dbReference>
<name>A0A8H5JY39_9HYPO</name>
<organism evidence="1 2">
    <name type="scientific">Fusarium pseudoanthophilum</name>
    <dbReference type="NCBI Taxonomy" id="48495"/>
    <lineage>
        <taxon>Eukaryota</taxon>
        <taxon>Fungi</taxon>
        <taxon>Dikarya</taxon>
        <taxon>Ascomycota</taxon>
        <taxon>Pezizomycotina</taxon>
        <taxon>Sordariomycetes</taxon>
        <taxon>Hypocreomycetidae</taxon>
        <taxon>Hypocreales</taxon>
        <taxon>Nectriaceae</taxon>
        <taxon>Fusarium</taxon>
        <taxon>Fusarium fujikuroi species complex</taxon>
    </lineage>
</organism>
<keyword evidence="2" id="KW-1185">Reference proteome</keyword>
<dbReference type="Gene3D" id="2.120.10.80">
    <property type="entry name" value="Kelch-type beta propeller"/>
    <property type="match status" value="1"/>
</dbReference>
<dbReference type="SUPFAM" id="SSF117281">
    <property type="entry name" value="Kelch motif"/>
    <property type="match status" value="1"/>
</dbReference>
<dbReference type="Proteomes" id="UP000544095">
    <property type="component" value="Unassembled WGS sequence"/>
</dbReference>
<protein>
    <submittedName>
        <fullName evidence="1">Kelch repeat-containing protein</fullName>
    </submittedName>
</protein>
<evidence type="ECO:0000313" key="1">
    <source>
        <dbReference type="EMBL" id="KAF5563817.1"/>
    </source>
</evidence>
<proteinExistence type="predicted"/>
<comment type="caution">
    <text evidence="1">The sequence shown here is derived from an EMBL/GenBank/DDBJ whole genome shotgun (WGS) entry which is preliminary data.</text>
</comment>
<dbReference type="AlphaFoldDB" id="A0A8H5JY39"/>
<dbReference type="InterPro" id="IPR015915">
    <property type="entry name" value="Kelch-typ_b-propeller"/>
</dbReference>
<dbReference type="InterPro" id="IPR006652">
    <property type="entry name" value="Kelch_1"/>
</dbReference>
<sequence>MNTRDTVFELDLTNHETGWKSSAAHMPVSRGGVYGAAVGDKFYAFGWEGNPETVTGVFNQPEAFDAETQKWTELKPMAVPRHGTQAASAGGLVYIPGGGLQQDGKAVSVNGSLSYMQLSSHFDSYCV</sequence>